<keyword evidence="4" id="KW-0732">Signal</keyword>
<feature type="chain" id="PRO_5046978910" evidence="4">
    <location>
        <begin position="31"/>
        <end position="765"/>
    </location>
</feature>
<dbReference type="InterPro" id="IPR032675">
    <property type="entry name" value="LRR_dom_sf"/>
</dbReference>
<sequence length="765" mass="83530">MRKVPNKTLKKLIAMLVVSTLTLVPTVALAQGPTDEPVCACKTLCDVRENANTDCAVCGVDFAGCEGLEVPEVSEVITTTPSLTLQGELRALEEYSTEDINAMNKIIEEHPELELTKFEEGDTEPPEDWTEVVTWSDEGESPRNIIALMLSKLEATDDEQDEVNKMDLLGKLDVSDLKNLRELYCDNTGVGELDVSQNTALTHLSCDGTNLTALDVSKNAALAYLSCNKTQVADLDLSNKTALTYLSCSYTSLENLDLRSCTELEELFCDSKGLETLDVSKNTQLKKLTCNGAGVSALDISKNAALEELYCDGTEINVLDVSKNTELIILSCNGSKVSELNVSYLTNLKELYCNSTGVSTLDVSQNAKLTHLSCNSTSVSALDLKKNENLSHLDCSTTPISELDVSENISLEQLDCHSTEITELNVSANTELTDLDCYETKLNVLDVSQNTKLGWLSCDNTEISELDVRKNEALSILTCNNTQLKDLDVSRNTWLETLYCHNTQLSELDVSNNAALKELYCYNNPQLSKLNLNNENLEWVFCSGNPVRTLITKTGQLNLPAGTVLGVPGDINPKENKNYGYDVFTNIVTLTATPVAGKSFVMWKPSPAVAWENGSTHTDKQVSFKLTGEVTMALWYEYEILSAPATYTGGVDGVTFSVNGELSDYVKTTVNDADVAATAKAGSTVITLPTSYLKTLQEGTYNVQALYTDGYAKTTLTVKKLVEPTKHQSNPKTGDDSNQLLYLVLCMIAGVAILGTATYRRNKAR</sequence>
<keyword evidence="1" id="KW-0433">Leucine-rich repeat</keyword>
<keyword evidence="3" id="KW-0812">Transmembrane</keyword>
<feature type="transmembrane region" description="Helical" evidence="3">
    <location>
        <begin position="740"/>
        <end position="759"/>
    </location>
</feature>
<accession>A0ABT1EF22</accession>
<dbReference type="PANTHER" id="PTHR47566">
    <property type="match status" value="1"/>
</dbReference>
<gene>
    <name evidence="5" type="ORF">NK118_03440</name>
</gene>
<dbReference type="PANTHER" id="PTHR47566:SF1">
    <property type="entry name" value="PROTEIN NUD1"/>
    <property type="match status" value="1"/>
</dbReference>
<keyword evidence="2" id="KW-0677">Repeat</keyword>
<proteinExistence type="predicted"/>
<dbReference type="EMBL" id="JAMZFV010000002">
    <property type="protein sequence ID" value="MCP1109301.1"/>
    <property type="molecule type" value="Genomic_DNA"/>
</dbReference>
<keyword evidence="6" id="KW-1185">Reference proteome</keyword>
<dbReference type="Proteomes" id="UP001523565">
    <property type="component" value="Unassembled WGS sequence"/>
</dbReference>
<organism evidence="5 6">
    <name type="scientific">Ohessyouella blattaphilus</name>
    <dbReference type="NCBI Taxonomy" id="2949333"/>
    <lineage>
        <taxon>Bacteria</taxon>
        <taxon>Bacillati</taxon>
        <taxon>Bacillota</taxon>
        <taxon>Clostridia</taxon>
        <taxon>Lachnospirales</taxon>
        <taxon>Lachnospiraceae</taxon>
        <taxon>Ohessyouella</taxon>
    </lineage>
</organism>
<dbReference type="InterPro" id="IPR052574">
    <property type="entry name" value="CDIRP"/>
</dbReference>
<evidence type="ECO:0000256" key="1">
    <source>
        <dbReference type="ARBA" id="ARBA00022614"/>
    </source>
</evidence>
<dbReference type="Gene3D" id="3.80.10.10">
    <property type="entry name" value="Ribonuclease Inhibitor"/>
    <property type="match status" value="2"/>
</dbReference>
<name>A0ABT1EF22_9FIRM</name>
<evidence type="ECO:0000313" key="5">
    <source>
        <dbReference type="EMBL" id="MCP1109301.1"/>
    </source>
</evidence>
<comment type="caution">
    <text evidence="5">The sequence shown here is derived from an EMBL/GenBank/DDBJ whole genome shotgun (WGS) entry which is preliminary data.</text>
</comment>
<keyword evidence="3" id="KW-0472">Membrane</keyword>
<reference evidence="5 6" key="1">
    <citation type="journal article" date="2022" name="Genome Biol. Evol.">
        <title>Host diet, physiology and behaviors set the stage for Lachnospiraceae cladogenesis.</title>
        <authorList>
            <person name="Vera-Ponce De Leon A."/>
            <person name="Schneider M."/>
            <person name="Jahnes B.C."/>
            <person name="Sadowski V."/>
            <person name="Camuy-Velez L.A."/>
            <person name="Duan J."/>
            <person name="Sabree Z.L."/>
        </authorList>
    </citation>
    <scope>NUCLEOTIDE SEQUENCE [LARGE SCALE GENOMIC DNA]</scope>
    <source>
        <strain evidence="5 6">PAL227</strain>
    </source>
</reference>
<dbReference type="SUPFAM" id="SSF52058">
    <property type="entry name" value="L domain-like"/>
    <property type="match status" value="2"/>
</dbReference>
<protein>
    <submittedName>
        <fullName evidence="5">Uncharacterized protein</fullName>
    </submittedName>
</protein>
<evidence type="ECO:0000256" key="4">
    <source>
        <dbReference type="SAM" id="SignalP"/>
    </source>
</evidence>
<keyword evidence="3" id="KW-1133">Transmembrane helix</keyword>
<evidence type="ECO:0000256" key="2">
    <source>
        <dbReference type="ARBA" id="ARBA00022737"/>
    </source>
</evidence>
<evidence type="ECO:0000256" key="3">
    <source>
        <dbReference type="SAM" id="Phobius"/>
    </source>
</evidence>
<evidence type="ECO:0000313" key="6">
    <source>
        <dbReference type="Proteomes" id="UP001523565"/>
    </source>
</evidence>
<dbReference type="RefSeq" id="WP_262068201.1">
    <property type="nucleotide sequence ID" value="NZ_JAMXOC010000002.1"/>
</dbReference>
<feature type="signal peptide" evidence="4">
    <location>
        <begin position="1"/>
        <end position="30"/>
    </location>
</feature>